<comment type="caution">
    <text evidence="1">The sequence shown here is derived from an EMBL/GenBank/DDBJ whole genome shotgun (WGS) entry which is preliminary data.</text>
</comment>
<evidence type="ECO:0000313" key="1">
    <source>
        <dbReference type="EMBL" id="NNG36918.1"/>
    </source>
</evidence>
<dbReference type="Proteomes" id="UP000562984">
    <property type="component" value="Unassembled WGS sequence"/>
</dbReference>
<reference evidence="1 2" key="1">
    <citation type="submission" date="2020-05" db="EMBL/GenBank/DDBJ databases">
        <title>Nakamurella sp. DB0629 isolated from air conditioner.</title>
        <authorList>
            <person name="Kim D.H."/>
            <person name="Kim D.-U."/>
        </authorList>
    </citation>
    <scope>NUCLEOTIDE SEQUENCE [LARGE SCALE GENOMIC DNA]</scope>
    <source>
        <strain evidence="1 2">DB0629</strain>
    </source>
</reference>
<dbReference type="RefSeq" id="WP_171200625.1">
    <property type="nucleotide sequence ID" value="NZ_JABEND010000009.1"/>
</dbReference>
<sequence>MKPDQDRTRTIPLRTLRHITPCACGHSWVLHRPTTLACRVCACDHYQPEGLQWDSGSGR</sequence>
<dbReference type="EMBL" id="JABEND010000009">
    <property type="protein sequence ID" value="NNG36918.1"/>
    <property type="molecule type" value="Genomic_DNA"/>
</dbReference>
<organism evidence="1 2">
    <name type="scientific">Nakamurella aerolata</name>
    <dbReference type="NCBI Taxonomy" id="1656892"/>
    <lineage>
        <taxon>Bacteria</taxon>
        <taxon>Bacillati</taxon>
        <taxon>Actinomycetota</taxon>
        <taxon>Actinomycetes</taxon>
        <taxon>Nakamurellales</taxon>
        <taxon>Nakamurellaceae</taxon>
        <taxon>Nakamurella</taxon>
    </lineage>
</organism>
<dbReference type="AlphaFoldDB" id="A0A849ACN1"/>
<accession>A0A849ACN1</accession>
<proteinExistence type="predicted"/>
<keyword evidence="2" id="KW-1185">Reference proteome</keyword>
<name>A0A849ACN1_9ACTN</name>
<protein>
    <submittedName>
        <fullName evidence="1">Uncharacterized protein</fullName>
    </submittedName>
</protein>
<evidence type="ECO:0000313" key="2">
    <source>
        <dbReference type="Proteomes" id="UP000562984"/>
    </source>
</evidence>
<gene>
    <name evidence="1" type="ORF">HKD39_14600</name>
</gene>